<reference evidence="1 2" key="1">
    <citation type="journal article" date="2021" name="Nat. Commun.">
        <title>Incipient diploidization of the medicinal plant Perilla within 10,000 years.</title>
        <authorList>
            <person name="Zhang Y."/>
            <person name="Shen Q."/>
            <person name="Leng L."/>
            <person name="Zhang D."/>
            <person name="Chen S."/>
            <person name="Shi Y."/>
            <person name="Ning Z."/>
            <person name="Chen S."/>
        </authorList>
    </citation>
    <scope>NUCLEOTIDE SEQUENCE [LARGE SCALE GENOMIC DNA]</scope>
    <source>
        <strain evidence="2">cv. PC099</strain>
    </source>
</reference>
<keyword evidence="2" id="KW-1185">Reference proteome</keyword>
<dbReference type="GO" id="GO:0043565">
    <property type="term" value="F:sequence-specific DNA binding"/>
    <property type="evidence" value="ECO:0007669"/>
    <property type="project" value="TreeGrafter"/>
</dbReference>
<sequence>MRAVVNLGDKKIKEKDMKFGRRGAADSEEKEGGGGFKVANLQKLGYYVDFGFINAPEKVVVMGPFLRIKVEIFFILAIALMVKGVKSGACKSASHQFFKDKAKNRVDDLQGIFNDLQSARKESRTIDVVVLEEQVCLDFMIDQSVYCIEVILIDFVLFVFGVRLTFHTSDKVVQEICRHHKSQ</sequence>
<evidence type="ECO:0000313" key="2">
    <source>
        <dbReference type="Proteomes" id="UP001190926"/>
    </source>
</evidence>
<protein>
    <submittedName>
        <fullName evidence="1">Vascular plant one zinc finger protein</fullName>
    </submittedName>
</protein>
<dbReference type="InterPro" id="IPR039277">
    <property type="entry name" value="VOZ1/VOZ2"/>
</dbReference>
<gene>
    <name evidence="1" type="ORF">C2S53_008213</name>
</gene>
<accession>A0AAD4P3V2</accession>
<proteinExistence type="predicted"/>
<dbReference type="GO" id="GO:0048578">
    <property type="term" value="P:positive regulation of long-day photoperiodism, flowering"/>
    <property type="evidence" value="ECO:0007669"/>
    <property type="project" value="InterPro"/>
</dbReference>
<dbReference type="EMBL" id="SDAM02000273">
    <property type="protein sequence ID" value="KAH6824950.1"/>
    <property type="molecule type" value="Genomic_DNA"/>
</dbReference>
<dbReference type="Proteomes" id="UP001190926">
    <property type="component" value="Unassembled WGS sequence"/>
</dbReference>
<name>A0AAD4P3V2_PERFH</name>
<dbReference type="PANTHER" id="PTHR33873:SF15">
    <property type="entry name" value="TRANSCRIPTION FACTOR VOZ2"/>
    <property type="match status" value="1"/>
</dbReference>
<dbReference type="GO" id="GO:0005634">
    <property type="term" value="C:nucleus"/>
    <property type="evidence" value="ECO:0007669"/>
    <property type="project" value="TreeGrafter"/>
</dbReference>
<organism evidence="1 2">
    <name type="scientific">Perilla frutescens var. hirtella</name>
    <name type="common">Perilla citriodora</name>
    <name type="synonym">Perilla setoyensis</name>
    <dbReference type="NCBI Taxonomy" id="608512"/>
    <lineage>
        <taxon>Eukaryota</taxon>
        <taxon>Viridiplantae</taxon>
        <taxon>Streptophyta</taxon>
        <taxon>Embryophyta</taxon>
        <taxon>Tracheophyta</taxon>
        <taxon>Spermatophyta</taxon>
        <taxon>Magnoliopsida</taxon>
        <taxon>eudicotyledons</taxon>
        <taxon>Gunneridae</taxon>
        <taxon>Pentapetalae</taxon>
        <taxon>asterids</taxon>
        <taxon>lamiids</taxon>
        <taxon>Lamiales</taxon>
        <taxon>Lamiaceae</taxon>
        <taxon>Nepetoideae</taxon>
        <taxon>Elsholtzieae</taxon>
        <taxon>Perilla</taxon>
    </lineage>
</organism>
<evidence type="ECO:0000313" key="1">
    <source>
        <dbReference type="EMBL" id="KAH6824950.1"/>
    </source>
</evidence>
<comment type="caution">
    <text evidence="1">The sequence shown here is derived from an EMBL/GenBank/DDBJ whole genome shotgun (WGS) entry which is preliminary data.</text>
</comment>
<dbReference type="PANTHER" id="PTHR33873">
    <property type="entry name" value="TRANSCRIPTION FACTOR VOZ1"/>
    <property type="match status" value="1"/>
</dbReference>
<dbReference type="AlphaFoldDB" id="A0AAD4P3V2"/>
<dbReference type="GO" id="GO:0045893">
    <property type="term" value="P:positive regulation of DNA-templated transcription"/>
    <property type="evidence" value="ECO:0007669"/>
    <property type="project" value="TreeGrafter"/>
</dbReference>